<proteinExistence type="predicted"/>
<dbReference type="Proteomes" id="UP000663829">
    <property type="component" value="Unassembled WGS sequence"/>
</dbReference>
<evidence type="ECO:0000313" key="3">
    <source>
        <dbReference type="Proteomes" id="UP000663829"/>
    </source>
</evidence>
<organism evidence="1 3">
    <name type="scientific">Didymodactylos carnosus</name>
    <dbReference type="NCBI Taxonomy" id="1234261"/>
    <lineage>
        <taxon>Eukaryota</taxon>
        <taxon>Metazoa</taxon>
        <taxon>Spiralia</taxon>
        <taxon>Gnathifera</taxon>
        <taxon>Rotifera</taxon>
        <taxon>Eurotatoria</taxon>
        <taxon>Bdelloidea</taxon>
        <taxon>Philodinida</taxon>
        <taxon>Philodinidae</taxon>
        <taxon>Didymodactylos</taxon>
    </lineage>
</organism>
<dbReference type="EMBL" id="CAJNOQ010016195">
    <property type="protein sequence ID" value="CAF1376640.1"/>
    <property type="molecule type" value="Genomic_DNA"/>
</dbReference>
<keyword evidence="3" id="KW-1185">Reference proteome</keyword>
<dbReference type="EMBL" id="CAJOBC010078684">
    <property type="protein sequence ID" value="CAF4267273.1"/>
    <property type="molecule type" value="Genomic_DNA"/>
</dbReference>
<dbReference type="Proteomes" id="UP000681722">
    <property type="component" value="Unassembled WGS sequence"/>
</dbReference>
<protein>
    <submittedName>
        <fullName evidence="1">Uncharacterized protein</fullName>
    </submittedName>
</protein>
<reference evidence="1" key="1">
    <citation type="submission" date="2021-02" db="EMBL/GenBank/DDBJ databases">
        <authorList>
            <person name="Nowell W R."/>
        </authorList>
    </citation>
    <scope>NUCLEOTIDE SEQUENCE</scope>
</reference>
<name>A0A815J3H3_9BILA</name>
<dbReference type="AlphaFoldDB" id="A0A815J3H3"/>
<accession>A0A815J3H3</accession>
<evidence type="ECO:0000313" key="2">
    <source>
        <dbReference type="EMBL" id="CAF4267273.1"/>
    </source>
</evidence>
<sequence>QLTSVKSSLISKEKTKVDDKNVIDSLTPCQLLKKLEEQHVLALSSETDAILLKFGLFEPNNMSKSEGRIALMHGFDRFTNVARETTNSECEAEDFVDAVPEH</sequence>
<gene>
    <name evidence="1" type="ORF">GPM918_LOCUS32120</name>
    <name evidence="2" type="ORF">SRO942_LOCUS32779</name>
</gene>
<comment type="caution">
    <text evidence="1">The sequence shown here is derived from an EMBL/GenBank/DDBJ whole genome shotgun (WGS) entry which is preliminary data.</text>
</comment>
<evidence type="ECO:0000313" key="1">
    <source>
        <dbReference type="EMBL" id="CAF1376640.1"/>
    </source>
</evidence>
<feature type="non-terminal residue" evidence="1">
    <location>
        <position position="1"/>
    </location>
</feature>